<dbReference type="InterPro" id="IPR004127">
    <property type="entry name" value="Prefoldin_subunit_alpha"/>
</dbReference>
<feature type="coiled-coil region" evidence="4">
    <location>
        <begin position="96"/>
        <end position="123"/>
    </location>
</feature>
<dbReference type="GO" id="GO:0003682">
    <property type="term" value="F:chromatin binding"/>
    <property type="evidence" value="ECO:0007669"/>
    <property type="project" value="TreeGrafter"/>
</dbReference>
<sequence length="569" mass="59955">MPTDEYGEGEVLTGAELYLYLLHQNEEQLRRVQAKLHEYATLKDTLHVLTERSRRRVLAPVAGGLAYYPAELNATNTILVLLGDGWFAERSAVQAAEIAERRMDFLRRESEVLQQERNTLRAKQKLFLSELPEAQDAVAELLAEKEMRAAAGRPPSQSLSTSQEPQQRSKVAASSSPPVASANEPSCSGELDAAGTAASTRFAWSESCPGPLLSPRPPNSTSSLAVSESVLDYSSIDAALATFDELDELTGDELIALEAELGDRVNDDEYVERVMTERMIAKKERRIRAELAQRSSVPASMGDSLKAVKGVPVHVASPTEMPAAVPTATAASHSHDSVSTTDASAADNNGPSAGRWEAVAYQTPGDIGVTAARSLVTSSSPSDALPVAQAAAPFSYNEISGESAATSSLSMAARASAQPLAGAALTRADVSSLPVSSTSTATPSRRKEQHVRFAADVNGTAELSSATSGASAKRPQASSAVELGLRDEPVSAEAVPWDTASLPRSTYTIGDVVERSEGTARGCGSGAATSAAMNNGVACDTPPSPFLPGPRQKSKRKSLFMRELEGDGA</sequence>
<keyword evidence="4" id="KW-0175">Coiled coil</keyword>
<dbReference type="FunFam" id="1.10.287.370:FF:000024">
    <property type="entry name" value="Prefoldin_subunit"/>
    <property type="match status" value="1"/>
</dbReference>
<dbReference type="GeneID" id="92358922"/>
<name>A0A836GDR7_9TRYP</name>
<feature type="compositionally biased region" description="Polar residues" evidence="5">
    <location>
        <begin position="329"/>
        <end position="351"/>
    </location>
</feature>
<dbReference type="RefSeq" id="XP_067060540.1">
    <property type="nucleotide sequence ID" value="XM_067204988.1"/>
</dbReference>
<dbReference type="SMR" id="A0A836GDR7"/>
<gene>
    <name evidence="6" type="ORF">LSCM4_02969</name>
</gene>
<feature type="region of interest" description="Disordered" evidence="5">
    <location>
        <begin position="325"/>
        <end position="351"/>
    </location>
</feature>
<dbReference type="GO" id="GO:0019212">
    <property type="term" value="F:phosphatase inhibitor activity"/>
    <property type="evidence" value="ECO:0007669"/>
    <property type="project" value="TreeGrafter"/>
</dbReference>
<evidence type="ECO:0000256" key="1">
    <source>
        <dbReference type="ARBA" id="ARBA00004123"/>
    </source>
</evidence>
<feature type="compositionally biased region" description="Low complexity" evidence="5">
    <location>
        <begin position="171"/>
        <end position="182"/>
    </location>
</feature>
<comment type="similarity">
    <text evidence="3">Belongs to the RNA polymerase II subunit 5-mediating protein family.</text>
</comment>
<accession>A0A836GDR7</accession>
<evidence type="ECO:0000256" key="5">
    <source>
        <dbReference type="SAM" id="MobiDB-lite"/>
    </source>
</evidence>
<feature type="compositionally biased region" description="Basic and acidic residues" evidence="5">
    <location>
        <begin position="560"/>
        <end position="569"/>
    </location>
</feature>
<comment type="subcellular location">
    <subcellularLocation>
        <location evidence="1">Nucleus</location>
    </subcellularLocation>
</comment>
<evidence type="ECO:0000313" key="6">
    <source>
        <dbReference type="EMBL" id="KAG5470274.1"/>
    </source>
</evidence>
<keyword evidence="7" id="KW-1185">Reference proteome</keyword>
<dbReference type="EMBL" id="JAFHLR010000032">
    <property type="protein sequence ID" value="KAG5470274.1"/>
    <property type="molecule type" value="Genomic_DNA"/>
</dbReference>
<feature type="region of interest" description="Disordered" evidence="5">
    <location>
        <begin position="148"/>
        <end position="193"/>
    </location>
</feature>
<protein>
    <submittedName>
        <fullName evidence="6">Uncharacterized protein</fullName>
    </submittedName>
</protein>
<dbReference type="Gene3D" id="1.10.287.370">
    <property type="match status" value="1"/>
</dbReference>
<proteinExistence type="inferred from homology"/>
<evidence type="ECO:0000256" key="4">
    <source>
        <dbReference type="SAM" id="Coils"/>
    </source>
</evidence>
<feature type="region of interest" description="Disordered" evidence="5">
    <location>
        <begin position="522"/>
        <end position="569"/>
    </location>
</feature>
<evidence type="ECO:0000256" key="3">
    <source>
        <dbReference type="ARBA" id="ARBA00038295"/>
    </source>
</evidence>
<dbReference type="Pfam" id="PF02996">
    <property type="entry name" value="Prefoldin"/>
    <property type="match status" value="1"/>
</dbReference>
<evidence type="ECO:0000313" key="7">
    <source>
        <dbReference type="Proteomes" id="UP000674143"/>
    </source>
</evidence>
<reference evidence="7" key="1">
    <citation type="journal article" date="2021" name="Microbiol. Resour. Announc.">
        <title>LGAAP: Leishmaniinae Genome Assembly and Annotation Pipeline.</title>
        <authorList>
            <person name="Almutairi H."/>
            <person name="Urbaniak M.D."/>
            <person name="Bates M.D."/>
            <person name="Jariyapan N."/>
            <person name="Kwakye-Nuako G."/>
            <person name="Thomaz-Soccol V."/>
            <person name="Al-Salem W.S."/>
            <person name="Dillon R.J."/>
            <person name="Bates P.A."/>
            <person name="Gatherer D."/>
        </authorList>
    </citation>
    <scope>NUCLEOTIDE SEQUENCE [LARGE SCALE GENOMIC DNA]</scope>
</reference>
<dbReference type="PANTHER" id="PTHR15111:SF0">
    <property type="entry name" value="UNCONVENTIONAL PREFOLDIN RPB5 INTERACTOR 1"/>
    <property type="match status" value="1"/>
</dbReference>
<dbReference type="PANTHER" id="PTHR15111">
    <property type="entry name" value="RNA POLYMERASE II SUBUNIT 5-MEDIATING PROTEIN NNX3"/>
    <property type="match status" value="1"/>
</dbReference>
<keyword evidence="2" id="KW-0539">Nucleus</keyword>
<reference evidence="7" key="2">
    <citation type="journal article" date="2021" name="Sci. Data">
        <title>Chromosome-scale genome sequencing, assembly and annotation of six genomes from subfamily Leishmaniinae.</title>
        <authorList>
            <person name="Almutairi H."/>
            <person name="Urbaniak M.D."/>
            <person name="Bates M.D."/>
            <person name="Jariyapan N."/>
            <person name="Kwakye-Nuako G."/>
            <person name="Thomaz Soccol V."/>
            <person name="Al-Salem W.S."/>
            <person name="Dillon R.J."/>
            <person name="Bates P.A."/>
            <person name="Gatherer D."/>
        </authorList>
    </citation>
    <scope>NUCLEOTIDE SEQUENCE [LARGE SCALE GENOMIC DNA]</scope>
</reference>
<comment type="caution">
    <text evidence="6">The sequence shown here is derived from an EMBL/GenBank/DDBJ whole genome shotgun (WGS) entry which is preliminary data.</text>
</comment>
<feature type="compositionally biased region" description="Polar residues" evidence="5">
    <location>
        <begin position="155"/>
        <end position="169"/>
    </location>
</feature>
<feature type="compositionally biased region" description="Polar residues" evidence="5">
    <location>
        <begin position="433"/>
        <end position="443"/>
    </location>
</feature>
<dbReference type="KEGG" id="loi:92358922"/>
<feature type="region of interest" description="Disordered" evidence="5">
    <location>
        <begin position="427"/>
        <end position="449"/>
    </location>
</feature>
<dbReference type="Proteomes" id="UP000674143">
    <property type="component" value="Unassembled WGS sequence"/>
</dbReference>
<evidence type="ECO:0000256" key="2">
    <source>
        <dbReference type="ARBA" id="ARBA00023242"/>
    </source>
</evidence>
<dbReference type="GO" id="GO:0000122">
    <property type="term" value="P:negative regulation of transcription by RNA polymerase II"/>
    <property type="evidence" value="ECO:0007669"/>
    <property type="project" value="TreeGrafter"/>
</dbReference>
<dbReference type="AlphaFoldDB" id="A0A836GDR7"/>
<dbReference type="InterPro" id="IPR052255">
    <property type="entry name" value="RNA_pol_II_subunit5-mediator"/>
</dbReference>
<dbReference type="InterPro" id="IPR009053">
    <property type="entry name" value="Prefoldin"/>
</dbReference>
<dbReference type="SUPFAM" id="SSF46579">
    <property type="entry name" value="Prefoldin"/>
    <property type="match status" value="1"/>
</dbReference>
<dbReference type="CDD" id="cd23159">
    <property type="entry name" value="Prefoldin_URI1"/>
    <property type="match status" value="1"/>
</dbReference>
<organism evidence="6 7">
    <name type="scientific">Leishmania orientalis</name>
    <dbReference type="NCBI Taxonomy" id="2249476"/>
    <lineage>
        <taxon>Eukaryota</taxon>
        <taxon>Discoba</taxon>
        <taxon>Euglenozoa</taxon>
        <taxon>Kinetoplastea</taxon>
        <taxon>Metakinetoplastina</taxon>
        <taxon>Trypanosomatida</taxon>
        <taxon>Trypanosomatidae</taxon>
        <taxon>Leishmaniinae</taxon>
        <taxon>Leishmania</taxon>
    </lineage>
</organism>
<dbReference type="GO" id="GO:0005634">
    <property type="term" value="C:nucleus"/>
    <property type="evidence" value="ECO:0007669"/>
    <property type="project" value="UniProtKB-SubCell"/>
</dbReference>
<dbReference type="GO" id="GO:0003714">
    <property type="term" value="F:transcription corepressor activity"/>
    <property type="evidence" value="ECO:0007669"/>
    <property type="project" value="TreeGrafter"/>
</dbReference>